<protein>
    <submittedName>
        <fullName evidence="2">Uncharacterized protein</fullName>
    </submittedName>
</protein>
<feature type="compositionally biased region" description="Basic and acidic residues" evidence="1">
    <location>
        <begin position="36"/>
        <end position="52"/>
    </location>
</feature>
<reference evidence="2" key="2">
    <citation type="submission" date="2020-11" db="EMBL/GenBank/DDBJ databases">
        <title>Whole genome sequencing of Colletotrichum sp.</title>
        <authorList>
            <person name="Li H."/>
        </authorList>
    </citation>
    <scope>NUCLEOTIDE SEQUENCE</scope>
    <source>
        <strain evidence="2">CkLH20</strain>
    </source>
</reference>
<dbReference type="AlphaFoldDB" id="A0A9P6HY89"/>
<accession>A0A9P6HY89</accession>
<dbReference type="Proteomes" id="UP000781932">
    <property type="component" value="Unassembled WGS sequence"/>
</dbReference>
<feature type="compositionally biased region" description="Basic and acidic residues" evidence="1">
    <location>
        <begin position="1"/>
        <end position="15"/>
    </location>
</feature>
<proteinExistence type="predicted"/>
<dbReference type="RefSeq" id="XP_038741821.1">
    <property type="nucleotide sequence ID" value="XM_038892901.1"/>
</dbReference>
<evidence type="ECO:0000256" key="1">
    <source>
        <dbReference type="SAM" id="MobiDB-lite"/>
    </source>
</evidence>
<comment type="caution">
    <text evidence="2">The sequence shown here is derived from an EMBL/GenBank/DDBJ whole genome shotgun (WGS) entry which is preliminary data.</text>
</comment>
<feature type="region of interest" description="Disordered" evidence="1">
    <location>
        <begin position="1"/>
        <end position="52"/>
    </location>
</feature>
<dbReference type="OrthoDB" id="4813515at2759"/>
<evidence type="ECO:0000313" key="2">
    <source>
        <dbReference type="EMBL" id="KAF9872360.1"/>
    </source>
</evidence>
<reference evidence="2" key="1">
    <citation type="submission" date="2020-03" db="EMBL/GenBank/DDBJ databases">
        <authorList>
            <person name="He L."/>
        </authorList>
    </citation>
    <scope>NUCLEOTIDE SEQUENCE</scope>
    <source>
        <strain evidence="2">CkLH20</strain>
    </source>
</reference>
<evidence type="ECO:0000313" key="3">
    <source>
        <dbReference type="Proteomes" id="UP000781932"/>
    </source>
</evidence>
<keyword evidence="3" id="KW-1185">Reference proteome</keyword>
<gene>
    <name evidence="2" type="ORF">CkaCkLH20_10187</name>
</gene>
<name>A0A9P6HY89_9PEZI</name>
<organism evidence="2 3">
    <name type="scientific">Colletotrichum karsti</name>
    <dbReference type="NCBI Taxonomy" id="1095194"/>
    <lineage>
        <taxon>Eukaryota</taxon>
        <taxon>Fungi</taxon>
        <taxon>Dikarya</taxon>
        <taxon>Ascomycota</taxon>
        <taxon>Pezizomycotina</taxon>
        <taxon>Sordariomycetes</taxon>
        <taxon>Hypocreomycetidae</taxon>
        <taxon>Glomerellales</taxon>
        <taxon>Glomerellaceae</taxon>
        <taxon>Colletotrichum</taxon>
        <taxon>Colletotrichum boninense species complex</taxon>
    </lineage>
</organism>
<sequence>MDRKVANEKKARDGPIIEWPKTPGELPKMSNIQWSDMKKSTESDKNASKAGDKVDELLKWRVEIDHSISEINWKLDLLLAETRKSRDLENQETPMGTKLGNACSRLDSHHDTIQGIGQSLAATTSQVHHLTNEIRLLKDEKEVTVTFKSGRQ</sequence>
<dbReference type="EMBL" id="JAATWM020000038">
    <property type="protein sequence ID" value="KAF9872360.1"/>
    <property type="molecule type" value="Genomic_DNA"/>
</dbReference>
<dbReference type="GeneID" id="62165975"/>